<evidence type="ECO:0000313" key="6">
    <source>
        <dbReference type="Proteomes" id="UP000199488"/>
    </source>
</evidence>
<name>A0A1H2Q617_9BACI</name>
<accession>A0A1H2Q617</accession>
<evidence type="ECO:0000259" key="4">
    <source>
        <dbReference type="Pfam" id="PF24850"/>
    </source>
</evidence>
<dbReference type="AlphaFoldDB" id="A0A1H2Q617"/>
<dbReference type="Pfam" id="PF10079">
    <property type="entry name" value="Rossmann-like_BshC"/>
    <property type="match status" value="1"/>
</dbReference>
<keyword evidence="1 2" id="KW-0436">Ligase</keyword>
<evidence type="ECO:0000313" key="5">
    <source>
        <dbReference type="EMBL" id="SDW02647.1"/>
    </source>
</evidence>
<dbReference type="STRING" id="1122204.SAMN05421781_0171"/>
<organism evidence="5 6">
    <name type="scientific">Marinococcus luteus</name>
    <dbReference type="NCBI Taxonomy" id="1122204"/>
    <lineage>
        <taxon>Bacteria</taxon>
        <taxon>Bacillati</taxon>
        <taxon>Bacillota</taxon>
        <taxon>Bacilli</taxon>
        <taxon>Bacillales</taxon>
        <taxon>Bacillaceae</taxon>
        <taxon>Marinococcus</taxon>
    </lineage>
</organism>
<comment type="similarity">
    <text evidence="2">Belongs to the BshC family.</text>
</comment>
<comment type="function">
    <text evidence="2">Involved in bacillithiol (BSH) biosynthesis. May catalyze the last step of the pathway, the addition of cysteine to glucosamine malate (GlcN-Mal) to generate BSH.</text>
</comment>
<evidence type="ECO:0000256" key="2">
    <source>
        <dbReference type="HAMAP-Rule" id="MF_01867"/>
    </source>
</evidence>
<dbReference type="HAMAP" id="MF_01867">
    <property type="entry name" value="BshC"/>
    <property type="match status" value="1"/>
</dbReference>
<dbReference type="NCBIfam" id="TIGR03998">
    <property type="entry name" value="thiol_BshC"/>
    <property type="match status" value="1"/>
</dbReference>
<dbReference type="RefSeq" id="WP_091610196.1">
    <property type="nucleotide sequence ID" value="NZ_FNNC01000001.1"/>
</dbReference>
<sequence length="540" mass="62363">MKVLYDQPMENNHFLHDYQRGEPSARQLFHYAGNTQGVQDRLRYLDGRSFERRRLKQLLQKYNDRLHYGERAVTALEKLESEETVIVAGGQQAGMLTGPSMVISKAVSVIKLAEHEQKRLGRPVLPLFWIAGEDHDWEEVNHVNFPVEGHLDKTRFEGNFLPNVPVSEQPFDPAEAEGFVEEAFSKLRETPLTNELRNEVHVLVHSSGSWSQFFAEMMRWLFKDTDLIMMDPQQPEWRELGAPLFKSLLSVPGKINEAVYQGAAERAEAGYGDVEGINFDSGHLFYHINHVRHLLEYTGGAWRSRRSGETMEAEKLLEEAVHAPFRFSTDVVTRPLMQEQMLPVLHFVAGPGEIQYWSLLKPLFETLGLRLPIVQKRMEIHYATRQVQQAAEKEHISFRELLNLPALEQKLQEVKHAALEVDGKAKAAQVMKEMKEAHAALADEWIRQFPSQESFAEENWRRIEKEVRYLGDRLDAEQGRTVQVHVRRLEMIIGQLYPRRQPAERQVNILFMLNEFGDCLPSQVSAETEWKSGRQNIILL</sequence>
<dbReference type="InterPro" id="IPR055398">
    <property type="entry name" value="Rossmann-like_BshC"/>
</dbReference>
<dbReference type="PIRSF" id="PIRSF012535">
    <property type="entry name" value="UCP012535"/>
    <property type="match status" value="1"/>
</dbReference>
<gene>
    <name evidence="2" type="primary">bshC</name>
    <name evidence="5" type="ORF">SAMN05421781_0171</name>
</gene>
<keyword evidence="6" id="KW-1185">Reference proteome</keyword>
<evidence type="ECO:0000256" key="1">
    <source>
        <dbReference type="ARBA" id="ARBA00022598"/>
    </source>
</evidence>
<feature type="domain" description="Bacillithiol biosynthesis BshC C-terminal coiled-coil" evidence="4">
    <location>
        <begin position="382"/>
        <end position="538"/>
    </location>
</feature>
<protein>
    <recommendedName>
        <fullName evidence="2">Putative cysteine ligase BshC</fullName>
        <ecNumber evidence="2">6.-.-.-</ecNumber>
    </recommendedName>
</protein>
<dbReference type="InterPro" id="IPR055399">
    <property type="entry name" value="CC_BshC"/>
</dbReference>
<dbReference type="EC" id="6.-.-.-" evidence="2"/>
<dbReference type="Proteomes" id="UP000199488">
    <property type="component" value="Unassembled WGS sequence"/>
</dbReference>
<dbReference type="InterPro" id="IPR011199">
    <property type="entry name" value="Bacillithiol_biosynth_BshC"/>
</dbReference>
<feature type="domain" description="Bacillithiol biosynthesis BshC N-terminal Rossmann-like" evidence="3">
    <location>
        <begin position="10"/>
        <end position="378"/>
    </location>
</feature>
<evidence type="ECO:0000259" key="3">
    <source>
        <dbReference type="Pfam" id="PF10079"/>
    </source>
</evidence>
<dbReference type="Pfam" id="PF24850">
    <property type="entry name" value="CC_BshC"/>
    <property type="match status" value="1"/>
</dbReference>
<dbReference type="OrthoDB" id="9765151at2"/>
<dbReference type="GO" id="GO:0016874">
    <property type="term" value="F:ligase activity"/>
    <property type="evidence" value="ECO:0007669"/>
    <property type="project" value="UniProtKB-UniRule"/>
</dbReference>
<reference evidence="5 6" key="1">
    <citation type="submission" date="2016-10" db="EMBL/GenBank/DDBJ databases">
        <authorList>
            <person name="de Groot N.N."/>
        </authorList>
    </citation>
    <scope>NUCLEOTIDE SEQUENCE [LARGE SCALE GENOMIC DNA]</scope>
    <source>
        <strain evidence="5 6">DSM 23126</strain>
    </source>
</reference>
<proteinExistence type="inferred from homology"/>
<dbReference type="EMBL" id="FNNC01000001">
    <property type="protein sequence ID" value="SDW02647.1"/>
    <property type="molecule type" value="Genomic_DNA"/>
</dbReference>